<dbReference type="PANTHER" id="PTHR32063:SF11">
    <property type="entry name" value="CATION OR DRUG EFFLUX SYSTEM PROTEIN"/>
    <property type="match status" value="1"/>
</dbReference>
<name>A0A176S5Y1_9GAMM</name>
<dbReference type="Gene3D" id="1.20.1640.10">
    <property type="entry name" value="Multidrug efflux transporter AcrB transmembrane domain"/>
    <property type="match status" value="1"/>
</dbReference>
<comment type="caution">
    <text evidence="2">The sequence shown here is derived from an EMBL/GenBank/DDBJ whole genome shotgun (WGS) entry which is preliminary data.</text>
</comment>
<gene>
    <name evidence="2" type="ORF">THIOM_000854</name>
</gene>
<dbReference type="Proteomes" id="UP000076962">
    <property type="component" value="Unassembled WGS sequence"/>
</dbReference>
<evidence type="ECO:0000313" key="2">
    <source>
        <dbReference type="EMBL" id="OAD23318.1"/>
    </source>
</evidence>
<protein>
    <submittedName>
        <fullName evidence="2">Acriflavin resistance protein</fullName>
    </submittedName>
</protein>
<keyword evidence="3" id="KW-1185">Reference proteome</keyword>
<dbReference type="EMBL" id="LUTY01000432">
    <property type="protein sequence ID" value="OAD23318.1"/>
    <property type="molecule type" value="Genomic_DNA"/>
</dbReference>
<dbReference type="PANTHER" id="PTHR32063">
    <property type="match status" value="1"/>
</dbReference>
<feature type="transmembrane region" description="Helical" evidence="1">
    <location>
        <begin position="137"/>
        <end position="159"/>
    </location>
</feature>
<reference evidence="2 3" key="1">
    <citation type="submission" date="2016-05" db="EMBL/GenBank/DDBJ databases">
        <title>Single-cell genome of chain-forming Candidatus Thiomargarita nelsonii and comparison to other large sulfur-oxidizing bacteria.</title>
        <authorList>
            <person name="Winkel M."/>
            <person name="Salman V."/>
            <person name="Woyke T."/>
            <person name="Schulz-Vogt H."/>
            <person name="Richter M."/>
            <person name="Flood B."/>
            <person name="Bailey J."/>
            <person name="Amann R."/>
            <person name="Mussmann M."/>
        </authorList>
    </citation>
    <scope>NUCLEOTIDE SEQUENCE [LARGE SCALE GENOMIC DNA]</scope>
    <source>
        <strain evidence="2 3">THI036</strain>
    </source>
</reference>
<organism evidence="2 3">
    <name type="scientific">Candidatus Thiomargarita nelsonii</name>
    <dbReference type="NCBI Taxonomy" id="1003181"/>
    <lineage>
        <taxon>Bacteria</taxon>
        <taxon>Pseudomonadati</taxon>
        <taxon>Pseudomonadota</taxon>
        <taxon>Gammaproteobacteria</taxon>
        <taxon>Thiotrichales</taxon>
        <taxon>Thiotrichaceae</taxon>
        <taxon>Thiomargarita</taxon>
    </lineage>
</organism>
<keyword evidence="1" id="KW-1133">Transmembrane helix</keyword>
<sequence>GDVALFIFALSVLFVFLVLAAQYESWSLPLAIILIVPLCILFALLGVWFRGMENNIMTQIGFVVLIGLASKNAILIVEFARQYEEAGKNRFSAAIEAAQRRLRPILMTSFAFILGVVPLVIASGAGAEMRQVLGTAVFSGMLGVTFVGLLLTPVFYVVIRGIASGGSQGHDLQK</sequence>
<accession>A0A176S5Y1</accession>
<feature type="transmembrane region" description="Helical" evidence="1">
    <location>
        <begin position="105"/>
        <end position="125"/>
    </location>
</feature>
<dbReference type="GO" id="GO:0005886">
    <property type="term" value="C:plasma membrane"/>
    <property type="evidence" value="ECO:0007669"/>
    <property type="project" value="TreeGrafter"/>
</dbReference>
<dbReference type="Pfam" id="PF00873">
    <property type="entry name" value="ACR_tran"/>
    <property type="match status" value="1"/>
</dbReference>
<dbReference type="SUPFAM" id="SSF82866">
    <property type="entry name" value="Multidrug efflux transporter AcrB transmembrane domain"/>
    <property type="match status" value="1"/>
</dbReference>
<evidence type="ECO:0000313" key="3">
    <source>
        <dbReference type="Proteomes" id="UP000076962"/>
    </source>
</evidence>
<feature type="non-terminal residue" evidence="2">
    <location>
        <position position="1"/>
    </location>
</feature>
<dbReference type="InterPro" id="IPR001036">
    <property type="entry name" value="Acrflvin-R"/>
</dbReference>
<proteinExistence type="predicted"/>
<keyword evidence="1" id="KW-0472">Membrane</keyword>
<feature type="transmembrane region" description="Helical" evidence="1">
    <location>
        <begin position="30"/>
        <end position="49"/>
    </location>
</feature>
<keyword evidence="1" id="KW-0812">Transmembrane</keyword>
<dbReference type="GO" id="GO:0042910">
    <property type="term" value="F:xenobiotic transmembrane transporter activity"/>
    <property type="evidence" value="ECO:0007669"/>
    <property type="project" value="TreeGrafter"/>
</dbReference>
<evidence type="ECO:0000256" key="1">
    <source>
        <dbReference type="SAM" id="Phobius"/>
    </source>
</evidence>
<dbReference type="PATRIC" id="fig|1003181.4.peg.1248"/>
<dbReference type="AlphaFoldDB" id="A0A176S5Y1"/>